<sequence>MFGINQSKTISLELAIQLYASVYLNLAPLAKMKKSLLFNEENLPEILNNINADRIIFAFKIYTRIMKIISDYRRCIRSKQKTEILQYLGIKAKDLKQYSFLNTADIFYCLYMYKSHRKSWVLLNMLEREMR</sequence>
<protein>
    <submittedName>
        <fullName evidence="1">Uncharacterized protein</fullName>
    </submittedName>
</protein>
<gene>
    <name evidence="1" type="ORF">AB432_000295</name>
</gene>
<accession>A0A2Z4MAW8</accession>
<name>A0A2Z4MAW8_BREBE</name>
<organism evidence="1 2">
    <name type="scientific">Brevibacillus brevis</name>
    <name type="common">Bacillus brevis</name>
    <dbReference type="NCBI Taxonomy" id="1393"/>
    <lineage>
        <taxon>Bacteria</taxon>
        <taxon>Bacillati</taxon>
        <taxon>Bacillota</taxon>
        <taxon>Bacilli</taxon>
        <taxon>Bacillales</taxon>
        <taxon>Paenibacillaceae</taxon>
        <taxon>Brevibacillus</taxon>
    </lineage>
</organism>
<dbReference type="EMBL" id="CP030117">
    <property type="protein sequence ID" value="AWX53623.1"/>
    <property type="molecule type" value="Genomic_DNA"/>
</dbReference>
<evidence type="ECO:0000313" key="2">
    <source>
        <dbReference type="Proteomes" id="UP000036061"/>
    </source>
</evidence>
<proteinExistence type="predicted"/>
<reference evidence="1 2" key="1">
    <citation type="journal article" date="2015" name="Genome Announc.">
        <title>Draft Genome Sequence of Brevibacillus brevis DZQ7, a Plant Growth-Promoting Rhizobacterium with Broad-Spectrum Antimicrobial Activity.</title>
        <authorList>
            <person name="Hou Q."/>
            <person name="Wang C."/>
            <person name="Hou X."/>
            <person name="Xia Z."/>
            <person name="Ye J."/>
            <person name="Liu K."/>
            <person name="Liu H."/>
            <person name="Wang J."/>
            <person name="Guo H."/>
            <person name="Yu X."/>
            <person name="Yang Y."/>
            <person name="Du B."/>
            <person name="Ding Y."/>
        </authorList>
    </citation>
    <scope>NUCLEOTIDE SEQUENCE [LARGE SCALE GENOMIC DNA]</scope>
    <source>
        <strain evidence="1 2">DZQ7</strain>
    </source>
</reference>
<dbReference type="AlphaFoldDB" id="A0A2Z4MAW8"/>
<dbReference type="Proteomes" id="UP000036061">
    <property type="component" value="Chromosome"/>
</dbReference>
<evidence type="ECO:0000313" key="1">
    <source>
        <dbReference type="EMBL" id="AWX53623.1"/>
    </source>
</evidence>
<dbReference type="RefSeq" id="WP_048035509.1">
    <property type="nucleotide sequence ID" value="NZ_CP030117.1"/>
</dbReference>